<organism evidence="1 2">
    <name type="scientific">Stenotrophomonas phage Ptah</name>
    <dbReference type="NCBI Taxonomy" id="2859657"/>
    <lineage>
        <taxon>Viruses</taxon>
        <taxon>Duplodnaviria</taxon>
        <taxon>Heunggongvirae</taxon>
        <taxon>Uroviricota</taxon>
        <taxon>Caudoviricetes</taxon>
        <taxon>Autographivirales</taxon>
        <taxon>Autonotataviridae</taxon>
        <taxon>Gujervirinae</taxon>
        <taxon>Ponderosavirus</taxon>
        <taxon>Ponderosavirus ptah</taxon>
    </lineage>
</organism>
<dbReference type="EMBL" id="MZ326854">
    <property type="protein sequence ID" value="QYW01723.1"/>
    <property type="molecule type" value="Genomic_DNA"/>
</dbReference>
<name>A0AAE8BLA6_9CAUD</name>
<reference evidence="1 2" key="1">
    <citation type="submission" date="2021-06" db="EMBL/GenBank/DDBJ databases">
        <title>Complete genome sequence of Stenotrophomonas maltophilia phage Ptah.</title>
        <authorList>
            <person name="Berg A."/>
            <person name="Tate N."/>
            <person name="Clark J."/>
            <person name="Le T."/>
            <person name="Liu M."/>
            <person name="Burrowes B."/>
        </authorList>
    </citation>
    <scope>NUCLEOTIDE SEQUENCE [LARGE SCALE GENOMIC DNA]</scope>
</reference>
<keyword evidence="2" id="KW-1185">Reference proteome</keyword>
<gene>
    <name evidence="1" type="ORF">CPT_Ptah_008</name>
</gene>
<accession>A0AAE8BLA6</accession>
<sequence length="43" mass="5203">MVSKPRVIWSAYWQAWTWPWAIRRPSKELIAFVAELNWSNRNG</sequence>
<evidence type="ECO:0000313" key="2">
    <source>
        <dbReference type="Proteomes" id="UP000827959"/>
    </source>
</evidence>
<dbReference type="Proteomes" id="UP000827959">
    <property type="component" value="Segment"/>
</dbReference>
<proteinExistence type="predicted"/>
<protein>
    <submittedName>
        <fullName evidence="1">Uncharacterized protein</fullName>
    </submittedName>
</protein>
<evidence type="ECO:0000313" key="1">
    <source>
        <dbReference type="EMBL" id="QYW01723.1"/>
    </source>
</evidence>